<comment type="caution">
    <text evidence="1">The sequence shown here is derived from an EMBL/GenBank/DDBJ whole genome shotgun (WGS) entry which is preliminary data.</text>
</comment>
<accession>A0A1A5JG26</accession>
<organism evidence="1 2">
    <name type="scientific">Rhizobium loti</name>
    <name type="common">Mesorhizobium loti</name>
    <dbReference type="NCBI Taxonomy" id="381"/>
    <lineage>
        <taxon>Bacteria</taxon>
        <taxon>Pseudomonadati</taxon>
        <taxon>Pseudomonadota</taxon>
        <taxon>Alphaproteobacteria</taxon>
        <taxon>Hyphomicrobiales</taxon>
        <taxon>Phyllobacteriaceae</taxon>
        <taxon>Mesorhizobium</taxon>
    </lineage>
</organism>
<sequence>MPTRRISYLLPLQVEVFARDQRHSMAGKGAQSGPPAALQHGSSLYAIGSTTCRDPEALSALSTWMADVFGSYFSGQITRKRVRLFTEFVSRRLAAYAPVLAGLSLLRD</sequence>
<proteinExistence type="predicted"/>
<dbReference type="Proteomes" id="UP000093748">
    <property type="component" value="Unassembled WGS sequence"/>
</dbReference>
<reference evidence="2" key="1">
    <citation type="submission" date="2016-06" db="EMBL/GenBank/DDBJ databases">
        <title>NZP2037 Pacbio-Illumina hybrid assembly.</title>
        <authorList>
            <person name="Ramsay J.P."/>
        </authorList>
    </citation>
    <scope>NUCLEOTIDE SEQUENCE [LARGE SCALE GENOMIC DNA]</scope>
    <source>
        <strain evidence="2">R7ANS::ICEMlSym2042</strain>
    </source>
</reference>
<protein>
    <submittedName>
        <fullName evidence="1">Uncharacterized protein</fullName>
    </submittedName>
</protein>
<gene>
    <name evidence="1" type="ORF">BAE39_15945</name>
</gene>
<evidence type="ECO:0000313" key="1">
    <source>
        <dbReference type="EMBL" id="OBP77485.1"/>
    </source>
</evidence>
<dbReference type="AlphaFoldDB" id="A0A1A5JG26"/>
<evidence type="ECO:0000313" key="2">
    <source>
        <dbReference type="Proteomes" id="UP000093748"/>
    </source>
</evidence>
<name>A0A1A5JG26_RHILI</name>
<dbReference type="EMBL" id="LZTJ01000012">
    <property type="protein sequence ID" value="OBP77485.1"/>
    <property type="molecule type" value="Genomic_DNA"/>
</dbReference>